<evidence type="ECO:0000313" key="2">
    <source>
        <dbReference type="EMBL" id="KAG2422210.1"/>
    </source>
</evidence>
<feature type="compositionally biased region" description="Acidic residues" evidence="1">
    <location>
        <begin position="74"/>
        <end position="92"/>
    </location>
</feature>
<dbReference type="EMBL" id="JAEHOC010000155">
    <property type="protein sequence ID" value="KAG2422210.1"/>
    <property type="molecule type" value="Genomic_DNA"/>
</dbReference>
<feature type="region of interest" description="Disordered" evidence="1">
    <location>
        <begin position="60"/>
        <end position="110"/>
    </location>
</feature>
<reference evidence="2" key="1">
    <citation type="journal article" date="2020" name="bioRxiv">
        <title>Comparative genomics of Chlamydomonas.</title>
        <authorList>
            <person name="Craig R.J."/>
            <person name="Hasan A.R."/>
            <person name="Ness R.W."/>
            <person name="Keightley P.D."/>
        </authorList>
    </citation>
    <scope>NUCLEOTIDE SEQUENCE</scope>
    <source>
        <strain evidence="2">SAG 7.73</strain>
    </source>
</reference>
<accession>A0A835SKU2</accession>
<dbReference type="Proteomes" id="UP000650467">
    <property type="component" value="Unassembled WGS sequence"/>
</dbReference>
<proteinExistence type="predicted"/>
<evidence type="ECO:0008006" key="4">
    <source>
        <dbReference type="Google" id="ProtNLM"/>
    </source>
</evidence>
<evidence type="ECO:0000256" key="1">
    <source>
        <dbReference type="SAM" id="MobiDB-lite"/>
    </source>
</evidence>
<dbReference type="AlphaFoldDB" id="A0A835SKU2"/>
<protein>
    <recommendedName>
        <fullName evidence="4">DDE-1 domain-containing protein</fullName>
    </recommendedName>
</protein>
<comment type="caution">
    <text evidence="2">The sequence shown here is derived from an EMBL/GenBank/DDBJ whole genome shotgun (WGS) entry which is preliminary data.</text>
</comment>
<gene>
    <name evidence="2" type="ORF">HXX76_016210</name>
</gene>
<name>A0A835SKU2_CHLIN</name>
<dbReference type="OrthoDB" id="4327074at2759"/>
<evidence type="ECO:0000313" key="3">
    <source>
        <dbReference type="Proteomes" id="UP000650467"/>
    </source>
</evidence>
<sequence length="118" mass="11730">MARCWRCSGWLDHFVVHVPGGVSPDNPVLLLLDSHSSRTAPGVIAKAKRLGVEILLPPGSLTALNGARDAAAGNDEESAEDTSESSSDEAGDKEEAGGVAAGAAGAAAGGGLGVLLEV</sequence>
<feature type="compositionally biased region" description="Low complexity" evidence="1">
    <location>
        <begin position="97"/>
        <end position="106"/>
    </location>
</feature>
<keyword evidence="3" id="KW-1185">Reference proteome</keyword>
<organism evidence="2 3">
    <name type="scientific">Chlamydomonas incerta</name>
    <dbReference type="NCBI Taxonomy" id="51695"/>
    <lineage>
        <taxon>Eukaryota</taxon>
        <taxon>Viridiplantae</taxon>
        <taxon>Chlorophyta</taxon>
        <taxon>core chlorophytes</taxon>
        <taxon>Chlorophyceae</taxon>
        <taxon>CS clade</taxon>
        <taxon>Chlamydomonadales</taxon>
        <taxon>Chlamydomonadaceae</taxon>
        <taxon>Chlamydomonas</taxon>
    </lineage>
</organism>